<dbReference type="SMART" id="SM00752">
    <property type="entry name" value="HTTM"/>
    <property type="match status" value="1"/>
</dbReference>
<evidence type="ECO:0000313" key="7">
    <source>
        <dbReference type="EMBL" id="TWI95332.1"/>
    </source>
</evidence>
<reference evidence="7 8" key="1">
    <citation type="submission" date="2019-07" db="EMBL/GenBank/DDBJ databases">
        <title>Genomic Encyclopedia of Archaeal and Bacterial Type Strains, Phase II (KMG-II): from individual species to whole genera.</title>
        <authorList>
            <person name="Goeker M."/>
        </authorList>
    </citation>
    <scope>NUCLEOTIDE SEQUENCE [LARGE SCALE GENOMIC DNA]</scope>
    <source>
        <strain evidence="7 8">ATCC BAA-1854</strain>
    </source>
</reference>
<comment type="subcellular location">
    <subcellularLocation>
        <location evidence="1">Endomembrane system</location>
        <topology evidence="1">Multi-pass membrane protein</topology>
    </subcellularLocation>
</comment>
<keyword evidence="3 5" id="KW-1133">Transmembrane helix</keyword>
<keyword evidence="4 5" id="KW-0472">Membrane</keyword>
<gene>
    <name evidence="7" type="ORF">JN11_04447</name>
</gene>
<protein>
    <recommendedName>
        <fullName evidence="6">HTTM-like domain-containing protein</fullName>
    </recommendedName>
</protein>
<name>A0A562TP88_9SPHI</name>
<keyword evidence="2 5" id="KW-0812">Transmembrane</keyword>
<feature type="transmembrane region" description="Helical" evidence="5">
    <location>
        <begin position="123"/>
        <end position="138"/>
    </location>
</feature>
<feature type="transmembrane region" description="Helical" evidence="5">
    <location>
        <begin position="94"/>
        <end position="111"/>
    </location>
</feature>
<organism evidence="7 8">
    <name type="scientific">Mucilaginibacter frigoritolerans</name>
    <dbReference type="NCBI Taxonomy" id="652788"/>
    <lineage>
        <taxon>Bacteria</taxon>
        <taxon>Pseudomonadati</taxon>
        <taxon>Bacteroidota</taxon>
        <taxon>Sphingobacteriia</taxon>
        <taxon>Sphingobacteriales</taxon>
        <taxon>Sphingobacteriaceae</taxon>
        <taxon>Mucilaginibacter</taxon>
    </lineage>
</organism>
<dbReference type="RefSeq" id="WP_144916137.1">
    <property type="nucleotide sequence ID" value="NZ_VLLI01000016.1"/>
</dbReference>
<feature type="transmembrane region" description="Helical" evidence="5">
    <location>
        <begin position="250"/>
        <end position="273"/>
    </location>
</feature>
<dbReference type="OrthoDB" id="5422338at2"/>
<evidence type="ECO:0000256" key="1">
    <source>
        <dbReference type="ARBA" id="ARBA00004127"/>
    </source>
</evidence>
<comment type="caution">
    <text evidence="7">The sequence shown here is derived from an EMBL/GenBank/DDBJ whole genome shotgun (WGS) entry which is preliminary data.</text>
</comment>
<dbReference type="AlphaFoldDB" id="A0A562TP88"/>
<evidence type="ECO:0000256" key="2">
    <source>
        <dbReference type="ARBA" id="ARBA00022692"/>
    </source>
</evidence>
<feature type="domain" description="HTTM-like" evidence="6">
    <location>
        <begin position="53"/>
        <end position="267"/>
    </location>
</feature>
<accession>A0A562TP88</accession>
<proteinExistence type="predicted"/>
<evidence type="ECO:0000256" key="3">
    <source>
        <dbReference type="ARBA" id="ARBA00022989"/>
    </source>
</evidence>
<sequence length="275" mass="30751">MSTLLKFSEAPFVCACVIRLLCIAIFLTALEYIMIIRQFADDGIYSWKMIKLRTAHSIRKLSPEILFNKPGVLTIMALRIGSSIYLLIDPISPVTVYILAIVVTTSLLLAVRNPIGGDGADQMSAITSIALLITFIFRDPKITAVSLYFIAAQSIISYVIAGTAKMLSKKWRSGAAVFQIMNTESYGSERIALYLHRSSPVVSAVLSWNVMLVEGLFFTVVILPYPYCLVFLAWGLFFHAYNAVVMGLNNFFWVFLSTYPAIIYANIALHHYWGF</sequence>
<feature type="transmembrane region" description="Helical" evidence="5">
    <location>
        <begin position="216"/>
        <end position="238"/>
    </location>
</feature>
<dbReference type="EMBL" id="VLLI01000016">
    <property type="protein sequence ID" value="TWI95332.1"/>
    <property type="molecule type" value="Genomic_DNA"/>
</dbReference>
<dbReference type="InterPro" id="IPR011020">
    <property type="entry name" value="HTTM-like"/>
</dbReference>
<feature type="transmembrane region" description="Helical" evidence="5">
    <location>
        <begin position="12"/>
        <end position="30"/>
    </location>
</feature>
<dbReference type="GO" id="GO:0012505">
    <property type="term" value="C:endomembrane system"/>
    <property type="evidence" value="ECO:0007669"/>
    <property type="project" value="UniProtKB-SubCell"/>
</dbReference>
<keyword evidence="8" id="KW-1185">Reference proteome</keyword>
<evidence type="ECO:0000313" key="8">
    <source>
        <dbReference type="Proteomes" id="UP000317010"/>
    </source>
</evidence>
<evidence type="ECO:0000259" key="6">
    <source>
        <dbReference type="SMART" id="SM00752"/>
    </source>
</evidence>
<dbReference type="Proteomes" id="UP000317010">
    <property type="component" value="Unassembled WGS sequence"/>
</dbReference>
<evidence type="ECO:0000256" key="4">
    <source>
        <dbReference type="ARBA" id="ARBA00023136"/>
    </source>
</evidence>
<feature type="transmembrane region" description="Helical" evidence="5">
    <location>
        <begin position="144"/>
        <end position="164"/>
    </location>
</feature>
<evidence type="ECO:0000256" key="5">
    <source>
        <dbReference type="SAM" id="Phobius"/>
    </source>
</evidence>